<evidence type="ECO:0000313" key="3">
    <source>
        <dbReference type="Proteomes" id="UP000199682"/>
    </source>
</evidence>
<dbReference type="RefSeq" id="WP_090014214.1">
    <property type="nucleotide sequence ID" value="NZ_FNET01000028.1"/>
</dbReference>
<accession>A0A1G9WUS4</accession>
<keyword evidence="2" id="KW-0436">Ligase</keyword>
<dbReference type="Proteomes" id="UP000199682">
    <property type="component" value="Unassembled WGS sequence"/>
</dbReference>
<feature type="region of interest" description="Disordered" evidence="1">
    <location>
        <begin position="434"/>
        <end position="463"/>
    </location>
</feature>
<dbReference type="EMBL" id="FNET01000028">
    <property type="protein sequence ID" value="SDM88218.1"/>
    <property type="molecule type" value="Genomic_DNA"/>
</dbReference>
<dbReference type="Gene3D" id="3.40.50.12780">
    <property type="entry name" value="N-terminal domain of ligase-like"/>
    <property type="match status" value="1"/>
</dbReference>
<gene>
    <name evidence="2" type="ORF">SAMN04488074_12886</name>
</gene>
<evidence type="ECO:0000256" key="1">
    <source>
        <dbReference type="SAM" id="MobiDB-lite"/>
    </source>
</evidence>
<proteinExistence type="predicted"/>
<dbReference type="GO" id="GO:0016874">
    <property type="term" value="F:ligase activity"/>
    <property type="evidence" value="ECO:0007669"/>
    <property type="project" value="UniProtKB-KW"/>
</dbReference>
<organism evidence="2 3">
    <name type="scientific">Lentzea albidocapillata subsp. violacea</name>
    <dbReference type="NCBI Taxonomy" id="128104"/>
    <lineage>
        <taxon>Bacteria</taxon>
        <taxon>Bacillati</taxon>
        <taxon>Actinomycetota</taxon>
        <taxon>Actinomycetes</taxon>
        <taxon>Pseudonocardiales</taxon>
        <taxon>Pseudonocardiaceae</taxon>
        <taxon>Lentzea</taxon>
    </lineage>
</organism>
<dbReference type="PANTHER" id="PTHR36932:SF1">
    <property type="entry name" value="CAPSULAR POLYSACCHARIDE BIOSYNTHESIS PROTEIN"/>
    <property type="match status" value="1"/>
</dbReference>
<sequence length="463" mass="50496">MHTLRLLLDARRAHQQGTEALLARQRDRLAEIVAHARSRSGYYRELYHGLPERITDPALLPVTSKKQLMPRFDDWVTDPAATLTDAQAFVDDPARIGEKFLGRYTLLTTSGTTGTRGLFLLDRDSLAVTTALSTRMLGAWITPRDIVRIAARGGRIAMVNATGGHFASAVAAAGLRKNPLRRRRIGVFPVQLPLPDLVARLNAFRPAILTPYATTGALLAGEQQAGRLHIDPVLVVLSAEGLPAAEYDRIATAFGATVRQGYAATECPFLTYSCRENWLHVNSDWAILEPVDADHQPVPPGTRSHTTLLTNLANRAQPILRYDLGDAILLRPDPCPCGDPLPAIHVQGRTADLLTFPTQGGGSVTITPLTLSALLDHVPGIELVQIVQTSPTDLRIRLQATADADPEHVWHTTRTEIDRLLTGHHLTHVTLTRATEPPQQTAGGKYRTVIPHTGSPRDSGTRP</sequence>
<dbReference type="PANTHER" id="PTHR36932">
    <property type="entry name" value="CAPSULAR POLYSACCHARIDE BIOSYNTHESIS PROTEIN"/>
    <property type="match status" value="1"/>
</dbReference>
<evidence type="ECO:0000313" key="2">
    <source>
        <dbReference type="EMBL" id="SDM88218.1"/>
    </source>
</evidence>
<protein>
    <submittedName>
        <fullName evidence="2">Phenylacetate-coenzyme A ligase PaaK, adenylate-forming domain family</fullName>
    </submittedName>
</protein>
<name>A0A1G9WUS4_9PSEU</name>
<dbReference type="AlphaFoldDB" id="A0A1G9WUS4"/>
<dbReference type="InterPro" id="IPR053158">
    <property type="entry name" value="CapK_Type1_Caps_Biosynth"/>
</dbReference>
<reference evidence="3" key="1">
    <citation type="submission" date="2016-10" db="EMBL/GenBank/DDBJ databases">
        <authorList>
            <person name="Varghese N."/>
            <person name="Submissions S."/>
        </authorList>
    </citation>
    <scope>NUCLEOTIDE SEQUENCE [LARGE SCALE GENOMIC DNA]</scope>
    <source>
        <strain evidence="3">DSM 44796</strain>
    </source>
</reference>
<dbReference type="SUPFAM" id="SSF56801">
    <property type="entry name" value="Acetyl-CoA synthetase-like"/>
    <property type="match status" value="1"/>
</dbReference>
<dbReference type="InterPro" id="IPR042099">
    <property type="entry name" value="ANL_N_sf"/>
</dbReference>